<keyword evidence="4" id="KW-1185">Reference proteome</keyword>
<dbReference type="RefSeq" id="WP_257594541.1">
    <property type="nucleotide sequence ID" value="NZ_JANKHH010000001.1"/>
</dbReference>
<keyword evidence="3" id="KW-0969">Cilium</keyword>
<evidence type="ECO:0000256" key="1">
    <source>
        <dbReference type="SAM" id="MobiDB-lite"/>
    </source>
</evidence>
<evidence type="ECO:0000313" key="3">
    <source>
        <dbReference type="EMBL" id="MCR2832785.1"/>
    </source>
</evidence>
<gene>
    <name evidence="3" type="ORF">NSO95_02400</name>
</gene>
<feature type="domain" description="Flagellar motor switch protein FliN-like C-terminal" evidence="2">
    <location>
        <begin position="229"/>
        <end position="293"/>
    </location>
</feature>
<dbReference type="Pfam" id="PF01052">
    <property type="entry name" value="FliMN_C"/>
    <property type="match status" value="1"/>
</dbReference>
<dbReference type="InterPro" id="IPR036429">
    <property type="entry name" value="SpoA-like_sf"/>
</dbReference>
<accession>A0ABT1XQ77</accession>
<dbReference type="SUPFAM" id="SSF101801">
    <property type="entry name" value="Surface presentation of antigens (SPOA)"/>
    <property type="match status" value="1"/>
</dbReference>
<proteinExistence type="predicted"/>
<reference evidence="3 4" key="1">
    <citation type="submission" date="2022-08" db="EMBL/GenBank/DDBJ databases">
        <title>Polyphasic taxonomy analysis of Qipengyuania sp.RS5-5.</title>
        <authorList>
            <person name="Xamxidin M."/>
            <person name="Wu M."/>
        </authorList>
    </citation>
    <scope>NUCLEOTIDE SEQUENCE [LARGE SCALE GENOMIC DNA]</scope>
    <source>
        <strain evidence="3 4">RS5-5</strain>
    </source>
</reference>
<feature type="region of interest" description="Disordered" evidence="1">
    <location>
        <begin position="206"/>
        <end position="226"/>
    </location>
</feature>
<keyword evidence="3" id="KW-0966">Cell projection</keyword>
<name>A0ABT1XQ77_9SPHN</name>
<dbReference type="Proteomes" id="UP001206067">
    <property type="component" value="Unassembled WGS sequence"/>
</dbReference>
<dbReference type="InterPro" id="IPR001543">
    <property type="entry name" value="FliN-like_C"/>
</dbReference>
<dbReference type="EMBL" id="JANKHH010000001">
    <property type="protein sequence ID" value="MCR2832785.1"/>
    <property type="molecule type" value="Genomic_DNA"/>
</dbReference>
<organism evidence="3 4">
    <name type="scientific">Parerythrobacter lacustris</name>
    <dbReference type="NCBI Taxonomy" id="2969984"/>
    <lineage>
        <taxon>Bacteria</taxon>
        <taxon>Pseudomonadati</taxon>
        <taxon>Pseudomonadota</taxon>
        <taxon>Alphaproteobacteria</taxon>
        <taxon>Sphingomonadales</taxon>
        <taxon>Erythrobacteraceae</taxon>
        <taxon>Parerythrobacter</taxon>
    </lineage>
</organism>
<comment type="caution">
    <text evidence="3">The sequence shown here is derived from an EMBL/GenBank/DDBJ whole genome shotgun (WGS) entry which is preliminary data.</text>
</comment>
<keyword evidence="3" id="KW-0282">Flagellum</keyword>
<evidence type="ECO:0000259" key="2">
    <source>
        <dbReference type="Pfam" id="PF01052"/>
    </source>
</evidence>
<sequence>MRPEGVLVAERPLARHSERLVRRTPDAGESGAMLCAALPRIEHALADALADLIGARPQVACAKVERTTAARLHKLVDAVAVNCLLAEAATELVVLSLGYADALMLTDQVFGGSGARPGVRPERLSASADRVADRLSPLVGEALAGVFDRGEPLQPAARCDVLGKLVSASDPGEFFLLAVTVSRDGQGDWGMRLVLRPEQAARLLHGARRTGGSSRSGDADSPEADRMPGVAMPLTAVLGEIRAPVARLARLAPGDVLPLAISGQARLRVGGIEIARGQIGATDGQLALRLTHIAWTEKRHGHDG</sequence>
<dbReference type="Gene3D" id="2.30.330.10">
    <property type="entry name" value="SpoA-like"/>
    <property type="match status" value="1"/>
</dbReference>
<evidence type="ECO:0000313" key="4">
    <source>
        <dbReference type="Proteomes" id="UP001206067"/>
    </source>
</evidence>
<protein>
    <submittedName>
        <fullName evidence="3">FliM/FliN family flagellar motor switch protein</fullName>
    </submittedName>
</protein>